<feature type="transmembrane region" description="Helical" evidence="2">
    <location>
        <begin position="1083"/>
        <end position="1101"/>
    </location>
</feature>
<dbReference type="SUPFAM" id="SSF52540">
    <property type="entry name" value="P-loop containing nucleoside triphosphate hydrolases"/>
    <property type="match status" value="1"/>
</dbReference>
<comment type="caution">
    <text evidence="3">The sequence shown here is derived from an EMBL/GenBank/DDBJ whole genome shotgun (WGS) entry which is preliminary data.</text>
</comment>
<feature type="compositionally biased region" description="Low complexity" evidence="1">
    <location>
        <begin position="870"/>
        <end position="894"/>
    </location>
</feature>
<sequence>MGSTPPQRTVEVVNPRAGVRGSGCLIAPGLVLAAAHVACPNRDAGPVVIRALEGGAEHEAAVLWTDPSVDVALLQGDPVVLGAGLGIARWAALTCDHAGERPVCTTIGFPQALHLKVPGGPRSAAQAKSLDGRIAPRGRARSGMYVFELDEPDEVSFDLWQGMSGAVVYCDDAIVGVATNAADYWRGETLLVLPAFRLLGAPGFADAVADASGMRPRLRSADLGPLLADQPDPHLSASYFLNPAAAVVPMSGDAATMQALRAWCFNGRRTDVAALTGGDGSGKTRMAYELLGHLSREVRGRAAWTGGFLADTPRQEEPGYALFSTVRQPLLLVVDEAEARVDQLHALFDVLGTRRSGQPVRVLLVVRGREDWWPRLREAWSGSTVMGRGESFHLETADAYADVGAEGFYTRAAKAFADRIRRLRDAGIDDDSPGRAIPEPARNRRYLVPSDDGAGLPVASLHMAALADVLSQYDPALAVHERPLDVLLAREEDHVRRIAAERMPSGLVDSGLLRTLLAVQQLVGARSSDDAIGAVRAGFEVHHRGRWDIAEPQAPVLAAYEEILAAAYPSGDGARWGAIGPEALGAALVAEVEASGDGTFLAALLPKPYLSAAQRYRALSVLVRTAATQPELISAAARAVASAPELLLPIAEWVPEECSTERAATWLHLCRDAVVERASYGAIGADTAAWATNAVDAALLRLAAARGGVAGGYGTGYGTGYEGGYQGDHEAGAAPDAAESRPSAPDGGFVPRPRGSVRVAAPMRPGEGIPRPVPEPESRDPRSPDPRHDTTRTADLRRPDALSALSRTADLRSPDLAAAQGAARRSEPAARAGAGPGAGSGTGSGSSTRSGSDSSTRAGRGSGQRPSARAGQGTLSSGSSGTGSGARTDTATRAPSGTRTTGNEARGAASSRPSTAARGSAGSRTSAASAGSAARASGRSSARDRSSATSDPGRGGPRHGGAPHRHRAPRAAPAHGYRPVSRTSPRPGPARALLTLLALGYLALVAYAACDTFYFTGPYSDSKPAWVFPPMVMLVTIEAALQARHWPGRPEFSDLPAQFLATAVTTTSLAMYGVEHNPDTPRLLLVVAAAVVAGLGMWILTDTVRRWFGQVSYVRDPVNP</sequence>
<feature type="transmembrane region" description="Helical" evidence="2">
    <location>
        <begin position="1026"/>
        <end position="1043"/>
    </location>
</feature>
<organism evidence="3 4">
    <name type="scientific">Yinghuangia soli</name>
    <dbReference type="NCBI Taxonomy" id="2908204"/>
    <lineage>
        <taxon>Bacteria</taxon>
        <taxon>Bacillati</taxon>
        <taxon>Actinomycetota</taxon>
        <taxon>Actinomycetes</taxon>
        <taxon>Kitasatosporales</taxon>
        <taxon>Streptomycetaceae</taxon>
        <taxon>Yinghuangia</taxon>
    </lineage>
</organism>
<feature type="compositionally biased region" description="Gly residues" evidence="1">
    <location>
        <begin position="834"/>
        <end position="844"/>
    </location>
</feature>
<keyword evidence="2" id="KW-0812">Transmembrane</keyword>
<keyword evidence="2" id="KW-0472">Membrane</keyword>
<feature type="compositionally biased region" description="Low complexity" evidence="1">
    <location>
        <begin position="905"/>
        <end position="940"/>
    </location>
</feature>
<name>A0AA41Q327_9ACTN</name>
<keyword evidence="4" id="KW-1185">Reference proteome</keyword>
<evidence type="ECO:0000256" key="1">
    <source>
        <dbReference type="SAM" id="MobiDB-lite"/>
    </source>
</evidence>
<feature type="region of interest" description="Disordered" evidence="1">
    <location>
        <begin position="727"/>
        <end position="987"/>
    </location>
</feature>
<evidence type="ECO:0000313" key="4">
    <source>
        <dbReference type="Proteomes" id="UP001165378"/>
    </source>
</evidence>
<evidence type="ECO:0000256" key="2">
    <source>
        <dbReference type="SAM" id="Phobius"/>
    </source>
</evidence>
<dbReference type="InterPro" id="IPR043504">
    <property type="entry name" value="Peptidase_S1_PA_chymotrypsin"/>
</dbReference>
<keyword evidence="2" id="KW-1133">Transmembrane helix</keyword>
<protein>
    <recommendedName>
        <fullName evidence="5">Trypsin-like peptidase domain-containing protein</fullName>
    </recommendedName>
</protein>
<dbReference type="Proteomes" id="UP001165378">
    <property type="component" value="Unassembled WGS sequence"/>
</dbReference>
<dbReference type="AlphaFoldDB" id="A0AA41Q327"/>
<accession>A0AA41Q327</accession>
<evidence type="ECO:0000313" key="3">
    <source>
        <dbReference type="EMBL" id="MCF2530317.1"/>
    </source>
</evidence>
<feature type="transmembrane region" description="Helical" evidence="2">
    <location>
        <begin position="992"/>
        <end position="1014"/>
    </location>
</feature>
<dbReference type="Gene3D" id="2.40.10.10">
    <property type="entry name" value="Trypsin-like serine proteases"/>
    <property type="match status" value="1"/>
</dbReference>
<feature type="compositionally biased region" description="Basic and acidic residues" evidence="1">
    <location>
        <begin position="774"/>
        <end position="800"/>
    </location>
</feature>
<dbReference type="InterPro" id="IPR027417">
    <property type="entry name" value="P-loop_NTPase"/>
</dbReference>
<gene>
    <name evidence="3" type="ORF">LZ495_24275</name>
</gene>
<reference evidence="3" key="1">
    <citation type="submission" date="2022-01" db="EMBL/GenBank/DDBJ databases">
        <title>Genome-Based Taxonomic Classification of the Phylum Actinobacteria.</title>
        <authorList>
            <person name="Gao Y."/>
        </authorList>
    </citation>
    <scope>NUCLEOTIDE SEQUENCE</scope>
    <source>
        <strain evidence="3">KLBMP 8922</strain>
    </source>
</reference>
<evidence type="ECO:0008006" key="5">
    <source>
        <dbReference type="Google" id="ProtNLM"/>
    </source>
</evidence>
<dbReference type="SUPFAM" id="SSF50494">
    <property type="entry name" value="Trypsin-like serine proteases"/>
    <property type="match status" value="1"/>
</dbReference>
<proteinExistence type="predicted"/>
<dbReference type="RefSeq" id="WP_235054976.1">
    <property type="nucleotide sequence ID" value="NZ_JAKFHA010000015.1"/>
</dbReference>
<dbReference type="InterPro" id="IPR009003">
    <property type="entry name" value="Peptidase_S1_PA"/>
</dbReference>
<dbReference type="EMBL" id="JAKFHA010000015">
    <property type="protein sequence ID" value="MCF2530317.1"/>
    <property type="molecule type" value="Genomic_DNA"/>
</dbReference>
<feature type="compositionally biased region" description="Low complexity" evidence="1">
    <location>
        <begin position="845"/>
        <end position="859"/>
    </location>
</feature>